<dbReference type="GO" id="GO:0000175">
    <property type="term" value="F:3'-5'-RNA exonuclease activity"/>
    <property type="evidence" value="ECO:0007669"/>
    <property type="project" value="TreeGrafter"/>
</dbReference>
<feature type="domain" description="RNB" evidence="1">
    <location>
        <begin position="535"/>
        <end position="882"/>
    </location>
</feature>
<keyword evidence="3" id="KW-1185">Reference proteome</keyword>
<protein>
    <recommendedName>
        <fullName evidence="1">RNB domain-containing protein</fullName>
    </recommendedName>
</protein>
<proteinExistence type="predicted"/>
<dbReference type="InterPro" id="IPR001900">
    <property type="entry name" value="RNase_II/R"/>
</dbReference>
<gene>
    <name evidence="2" type="ORF">SAPINGB_P001226</name>
</gene>
<dbReference type="GO" id="GO:0003723">
    <property type="term" value="F:RNA binding"/>
    <property type="evidence" value="ECO:0007669"/>
    <property type="project" value="InterPro"/>
</dbReference>
<evidence type="ECO:0000259" key="1">
    <source>
        <dbReference type="SMART" id="SM00955"/>
    </source>
</evidence>
<dbReference type="InterPro" id="IPR012340">
    <property type="entry name" value="NA-bd_OB-fold"/>
</dbReference>
<dbReference type="EMBL" id="CABVLU010000001">
    <property type="protein sequence ID" value="VVT46463.1"/>
    <property type="molecule type" value="Genomic_DNA"/>
</dbReference>
<name>A0A5E8BAV6_9ASCO</name>
<dbReference type="PANTHER" id="PTHR23355:SF59">
    <property type="entry name" value="EXORIBONUCLEASE II, MITOCHONDRIAL"/>
    <property type="match status" value="1"/>
</dbReference>
<dbReference type="GeneID" id="43580049"/>
<dbReference type="GO" id="GO:0006402">
    <property type="term" value="P:mRNA catabolic process"/>
    <property type="evidence" value="ECO:0007669"/>
    <property type="project" value="TreeGrafter"/>
</dbReference>
<dbReference type="InterPro" id="IPR050180">
    <property type="entry name" value="RNR_Ribonuclease"/>
</dbReference>
<dbReference type="RefSeq" id="XP_031851840.1">
    <property type="nucleotide sequence ID" value="XM_031995949.1"/>
</dbReference>
<dbReference type="Proteomes" id="UP000398389">
    <property type="component" value="Unassembled WGS sequence"/>
</dbReference>
<organism evidence="2 3">
    <name type="scientific">Magnusiomyces paraingens</name>
    <dbReference type="NCBI Taxonomy" id="2606893"/>
    <lineage>
        <taxon>Eukaryota</taxon>
        <taxon>Fungi</taxon>
        <taxon>Dikarya</taxon>
        <taxon>Ascomycota</taxon>
        <taxon>Saccharomycotina</taxon>
        <taxon>Dipodascomycetes</taxon>
        <taxon>Dipodascales</taxon>
        <taxon>Dipodascaceae</taxon>
        <taxon>Magnusiomyces</taxon>
    </lineage>
</organism>
<dbReference type="SUPFAM" id="SSF50249">
    <property type="entry name" value="Nucleic acid-binding proteins"/>
    <property type="match status" value="1"/>
</dbReference>
<dbReference type="SMART" id="SM00955">
    <property type="entry name" value="RNB"/>
    <property type="match status" value="1"/>
</dbReference>
<accession>A0A5E8BAV6</accession>
<reference evidence="2 3" key="1">
    <citation type="submission" date="2019-09" db="EMBL/GenBank/DDBJ databases">
        <authorList>
            <person name="Brejova B."/>
        </authorList>
    </citation>
    <scope>NUCLEOTIDE SEQUENCE [LARGE SCALE GENOMIC DNA]</scope>
</reference>
<dbReference type="AlphaFoldDB" id="A0A5E8BAV6"/>
<dbReference type="PANTHER" id="PTHR23355">
    <property type="entry name" value="RIBONUCLEASE"/>
    <property type="match status" value="1"/>
</dbReference>
<sequence>MLRRAHKIPRTFPCRKAFGTSAPRYTKHIPSPKEIIDELNSRHNARSFTDIIADIRLRQNQFKETVGNDDPKIVKSLTFPGIEGSTKSNISISQQFIDQQMYLGRVLEGDLIETRSGDLGVIVQVPDFVTVHEYAVVDHQGSVSYYTGSGRSFTFKIPRFVAVPDDKPGVLASLIRVISSDDPNNPVVTVTSRFKNEICPRIRSFITRSQSVVSRVEVELETMFGELQDSADPINVSLFEVAYTIFSNVNQSSSKRDYSALKAHFPPHDLEGARRRVDIDVLYAVYTAINSRFGDKVLFDTNDRLTPITLTLLPISEENDQNKAIKAMKIIVEHEASQAASRSLNRDKDTLEITSKSTQNKRGSFKVSSNSAQAAIDKAPDLMNGLINAEFRDKSYLDEILATNSTRVMSTHKTNRSIIELIRRFATGDIYGSSNTIRSVVEIFLKHIDHYRALAQIATGAVPKNTPASTLEAPVVDESYAFNYLQKLGLLGPRDDPVRLQSKLKTLEKGAARLAKFHEPKDLSKPLPDRLDTIREQLPDDLTVYCIDDAGAHEIDDGLSVQVPKDPKAKWKVYIHIADPSSALQVDGSSGADGLLRHAYNQTSTAYYPESIIPMFPPWFTQKLGLVEGSNLQRCMTFMVEFDPVSQTFDVDNVQVIAGITRSIKQITYDKVDELLRQDTKTPDKTLTDLRNLWHVANAFSKIRFDSGAVGLAMPQPVLKFPPPPPLGSSNKETVDDVINQISVTYSKRSVARELVAELMILCNHAAARYTSAHDIAGMYRTQDLRLESAAAEARVVDATSAVNKAYDWTATPWQRANDGIGPKLALKETLQTLPLMRAAGLGVARRPHRALGIDAYMHSTSPLRRFQDVVCHWQLGSSLLKDQNKDSGNAYMFDAAQADTMSIRLLRTQSILRRAQQQSTAYWALRHLEHRLAQEKLLGKDSVPVTCIVTSHPFGGTQFGYAPEIATNILIDIDAIAGKPGARVYSIGESVPCTISNFDCVQLTVEAVPIL</sequence>
<dbReference type="Pfam" id="PF00773">
    <property type="entry name" value="RNB"/>
    <property type="match status" value="1"/>
</dbReference>
<evidence type="ECO:0000313" key="3">
    <source>
        <dbReference type="Proteomes" id="UP000398389"/>
    </source>
</evidence>
<dbReference type="GO" id="GO:0000932">
    <property type="term" value="C:P-body"/>
    <property type="evidence" value="ECO:0007669"/>
    <property type="project" value="TreeGrafter"/>
</dbReference>
<dbReference type="OrthoDB" id="2285229at2759"/>
<evidence type="ECO:0000313" key="2">
    <source>
        <dbReference type="EMBL" id="VVT46463.1"/>
    </source>
</evidence>